<sequence>MFIIVQIPFADFRPIITGERGRLRSPDWAADEPKGFVRGFGKVSPRNSSGLGLVGESRFADMDNAIRFPEHIDYREDSWPSSLDVVPWFRRLYFDGQIAGRFEIGFLIAEDYEELVFGRDDIAAPIRPAILAQCLLATSVQINSVDGSKQTMPFARCSKFLGLAYLAASTSNSGLMSYPIAETFGSAFFTGDPLVTIRIASGRPISDGRDRRYLTNHNEPALFITSARGSKRNNVIVQASERGTREETSQERVTRVLFAHLNSLAFAYAQLQHVGSSISGKTNREILRNAIKAMIDRLATFNQGDARDKDAAFSEGLRTFAKAYSGRIEELATKLEALSLEWNKPTKFERFRGYFKSVHDLVIRTSVEKAIDISMKGGT</sequence>
<proteinExistence type="predicted"/>
<dbReference type="Proteomes" id="UP000246085">
    <property type="component" value="Chromosome BRAD3257"/>
</dbReference>
<reference evidence="1 2" key="1">
    <citation type="submission" date="2018-03" db="EMBL/GenBank/DDBJ databases">
        <authorList>
            <person name="Gully D."/>
        </authorList>
    </citation>
    <scope>NUCLEOTIDE SEQUENCE [LARGE SCALE GENOMIC DNA]</scope>
    <source>
        <strain evidence="1">ORS3257</strain>
    </source>
</reference>
<protein>
    <submittedName>
        <fullName evidence="1">Uncharacterized protein</fullName>
    </submittedName>
</protein>
<evidence type="ECO:0000313" key="2">
    <source>
        <dbReference type="Proteomes" id="UP000246085"/>
    </source>
</evidence>
<name>A0A2U3Q8R5_9BRAD</name>
<dbReference type="EMBL" id="LS398110">
    <property type="protein sequence ID" value="SPP97811.1"/>
    <property type="molecule type" value="Genomic_DNA"/>
</dbReference>
<organism evidence="1 2">
    <name type="scientific">Bradyrhizobium vignae</name>
    <dbReference type="NCBI Taxonomy" id="1549949"/>
    <lineage>
        <taxon>Bacteria</taxon>
        <taxon>Pseudomonadati</taxon>
        <taxon>Pseudomonadota</taxon>
        <taxon>Alphaproteobacteria</taxon>
        <taxon>Hyphomicrobiales</taxon>
        <taxon>Nitrobacteraceae</taxon>
        <taxon>Bradyrhizobium</taxon>
    </lineage>
</organism>
<accession>A0A2U3Q8R5</accession>
<gene>
    <name evidence="1" type="ORF">BRAD3257_6949</name>
</gene>
<dbReference type="AlphaFoldDB" id="A0A2U3Q8R5"/>
<evidence type="ECO:0000313" key="1">
    <source>
        <dbReference type="EMBL" id="SPP97811.1"/>
    </source>
</evidence>
<dbReference type="RefSeq" id="WP_122405095.1">
    <property type="nucleotide sequence ID" value="NZ_LS398110.1"/>
</dbReference>
<dbReference type="KEGG" id="bvz:BRAD3257_6949"/>